<organism evidence="4 5">
    <name type="scientific">Rhizoctonia solani</name>
    <dbReference type="NCBI Taxonomy" id="456999"/>
    <lineage>
        <taxon>Eukaryota</taxon>
        <taxon>Fungi</taxon>
        <taxon>Dikarya</taxon>
        <taxon>Basidiomycota</taxon>
        <taxon>Agaricomycotina</taxon>
        <taxon>Agaricomycetes</taxon>
        <taxon>Cantharellales</taxon>
        <taxon>Ceratobasidiaceae</taxon>
        <taxon>Rhizoctonia</taxon>
    </lineage>
</organism>
<keyword evidence="2" id="KW-1133">Transmembrane helix</keyword>
<dbReference type="OrthoDB" id="10252326at2759"/>
<sequence length="316" mass="34969">MDISHSVGPILLGTIFNSLLLGVMIVQCQTYFTSFPRDHTRLKLLVSYLFVMNLLNTAFDIALVWHYAVDSFGNFPAVEKSMWLYTIGTFVALRSSEANFKDLAKSEPIMTVMISTVVQLFYAWRIARISGWTWTGYYDFRDIGIISGETQSDALDQMPTIVQHSQRTGFSATNHIISRLVRLTIQTGLITTVCAITDLVTFLCLSDNMHILFQLVLCKTYTNTLLSTLNSRAEGDIGEPRTIEGDEPVAIPRGHGSRFKLHSSTINATGIPSAHHPTDPKLSQIQSTPNLSASGTGTQTSKLTSESTDMETSEVC</sequence>
<keyword evidence="2" id="KW-0812">Transmembrane</keyword>
<comment type="caution">
    <text evidence="4">The sequence shown here is derived from an EMBL/GenBank/DDBJ whole genome shotgun (WGS) entry which is preliminary data.</text>
</comment>
<dbReference type="Pfam" id="PF20152">
    <property type="entry name" value="DUF6534"/>
    <property type="match status" value="1"/>
</dbReference>
<keyword evidence="2" id="KW-0472">Membrane</keyword>
<gene>
    <name evidence="4" type="ORF">RDB_LOCUS84064</name>
</gene>
<feature type="compositionally biased region" description="Polar residues" evidence="1">
    <location>
        <begin position="281"/>
        <end position="307"/>
    </location>
</feature>
<evidence type="ECO:0000313" key="5">
    <source>
        <dbReference type="Proteomes" id="UP000663888"/>
    </source>
</evidence>
<dbReference type="PANTHER" id="PTHR40465:SF1">
    <property type="entry name" value="DUF6534 DOMAIN-CONTAINING PROTEIN"/>
    <property type="match status" value="1"/>
</dbReference>
<dbReference type="Proteomes" id="UP000663888">
    <property type="component" value="Unassembled WGS sequence"/>
</dbReference>
<dbReference type="AlphaFoldDB" id="A0A8H3GKT5"/>
<dbReference type="EMBL" id="CAJMWX010001050">
    <property type="protein sequence ID" value="CAE6459128.1"/>
    <property type="molecule type" value="Genomic_DNA"/>
</dbReference>
<dbReference type="InterPro" id="IPR045339">
    <property type="entry name" value="DUF6534"/>
</dbReference>
<proteinExistence type="predicted"/>
<evidence type="ECO:0000259" key="3">
    <source>
        <dbReference type="Pfam" id="PF20152"/>
    </source>
</evidence>
<feature type="transmembrane region" description="Helical" evidence="2">
    <location>
        <begin position="44"/>
        <end position="68"/>
    </location>
</feature>
<dbReference type="PANTHER" id="PTHR40465">
    <property type="entry name" value="CHROMOSOME 1, WHOLE GENOME SHOTGUN SEQUENCE"/>
    <property type="match status" value="1"/>
</dbReference>
<evidence type="ECO:0000256" key="2">
    <source>
        <dbReference type="SAM" id="Phobius"/>
    </source>
</evidence>
<evidence type="ECO:0000256" key="1">
    <source>
        <dbReference type="SAM" id="MobiDB-lite"/>
    </source>
</evidence>
<protein>
    <recommendedName>
        <fullName evidence="3">DUF6534 domain-containing protein</fullName>
    </recommendedName>
</protein>
<reference evidence="4" key="1">
    <citation type="submission" date="2021-01" db="EMBL/GenBank/DDBJ databases">
        <authorList>
            <person name="Kaushik A."/>
        </authorList>
    </citation>
    <scope>NUCLEOTIDE SEQUENCE</scope>
    <source>
        <strain evidence="4">AG4-R118</strain>
    </source>
</reference>
<evidence type="ECO:0000313" key="4">
    <source>
        <dbReference type="EMBL" id="CAE6459128.1"/>
    </source>
</evidence>
<feature type="region of interest" description="Disordered" evidence="1">
    <location>
        <begin position="268"/>
        <end position="316"/>
    </location>
</feature>
<feature type="transmembrane region" description="Helical" evidence="2">
    <location>
        <begin position="6"/>
        <end position="32"/>
    </location>
</feature>
<accession>A0A8H3GKT5</accession>
<name>A0A8H3GKT5_9AGAM</name>
<feature type="domain" description="DUF6534" evidence="3">
    <location>
        <begin position="167"/>
        <end position="233"/>
    </location>
</feature>